<reference evidence="1" key="2">
    <citation type="submission" date="2024-06" db="EMBL/GenBank/DDBJ databases">
        <authorList>
            <person name="Plum-Jensen L.E."/>
            <person name="Schramm A."/>
            <person name="Marshall I.P.G."/>
        </authorList>
    </citation>
    <scope>NUCLEOTIDE SEQUENCE</scope>
    <source>
        <strain evidence="1">Rat1</strain>
    </source>
</reference>
<sequence length="56" mass="6399">MGEKCCYVFRLIFLIKTNNLSTKGRGLIEIVSLLLLKAAGDWTQRFAMKNVYAIDM</sequence>
<dbReference type="EMBL" id="CP159373">
    <property type="protein sequence ID" value="XCN73010.1"/>
    <property type="molecule type" value="Genomic_DNA"/>
</dbReference>
<dbReference type="AlphaFoldDB" id="A0AAU8LU27"/>
<protein>
    <submittedName>
        <fullName evidence="1">Uncharacterized protein</fullName>
    </submittedName>
</protein>
<gene>
    <name evidence="1" type="ORF">Q3M24_22500</name>
</gene>
<proteinExistence type="predicted"/>
<reference evidence="1" key="1">
    <citation type="journal article" date="2024" name="Syst. Appl. Microbiol.">
        <title>First single-strain enrichments of Electrothrix cable bacteria, description of E. aestuarii sp. nov. and E. rattekaaiensis sp. nov., and proposal of a cable bacteria taxonomy following the rules of the SeqCode.</title>
        <authorList>
            <person name="Plum-Jensen L.E."/>
            <person name="Schramm A."/>
            <person name="Marshall I.P.G."/>
        </authorList>
    </citation>
    <scope>NUCLEOTIDE SEQUENCE</scope>
    <source>
        <strain evidence="1">Rat1</strain>
    </source>
</reference>
<accession>A0AAU8LU27</accession>
<organism evidence="1">
    <name type="scientific">Candidatus Electrothrix aestuarii</name>
    <dbReference type="NCBI Taxonomy" id="3062594"/>
    <lineage>
        <taxon>Bacteria</taxon>
        <taxon>Pseudomonadati</taxon>
        <taxon>Thermodesulfobacteriota</taxon>
        <taxon>Desulfobulbia</taxon>
        <taxon>Desulfobulbales</taxon>
        <taxon>Desulfobulbaceae</taxon>
        <taxon>Candidatus Electrothrix</taxon>
    </lineage>
</organism>
<name>A0AAU8LU27_9BACT</name>
<evidence type="ECO:0000313" key="1">
    <source>
        <dbReference type="EMBL" id="XCN73010.1"/>
    </source>
</evidence>
<dbReference type="KEGG" id="eaj:Q3M24_22500"/>